<dbReference type="InterPro" id="IPR059100">
    <property type="entry name" value="TSP3_bac"/>
</dbReference>
<organism evidence="7 8">
    <name type="scientific">Pelagicoccus mobilis</name>
    <dbReference type="NCBI Taxonomy" id="415221"/>
    <lineage>
        <taxon>Bacteria</taxon>
        <taxon>Pseudomonadati</taxon>
        <taxon>Verrucomicrobiota</taxon>
        <taxon>Opitutia</taxon>
        <taxon>Puniceicoccales</taxon>
        <taxon>Pelagicoccaceae</taxon>
        <taxon>Pelagicoccus</taxon>
    </lineage>
</organism>
<dbReference type="EMBL" id="JAENIL010000009">
    <property type="protein sequence ID" value="MBK1876439.1"/>
    <property type="molecule type" value="Genomic_DNA"/>
</dbReference>
<name>A0A934VQF4_9BACT</name>
<sequence length="381" mass="42327">MKIPYLKFRPFCFVLLLSLGFGAASPLNASVFSDLDEGFNPEEADVFLENDGVVVMEVESMSHDPEHWDLETSIDGYSGSGYLVGKTDTFKKGGLGKLRYPFKVETSGVYQLNWKVRITTGDHRGEHNDAFARILDSEENLLDTVNHENERDADPNWYKVFMNRLGQWSYDSKNLDGVGVALAWDLEAGKTYYFEISVRSAGAGLDRIVLWNQSLQNFGDKVTGRVASEAPMDALSESKRNVEVDTDGDGLPDTFEERYADLSLEADSDPDGDGLSNGMEYVLGTDPRSPSEGIRVEQAFVDGARYLDYSYSFSEEAVSFYRIVPAYSLDLGAWAENDSLGGVQDIVESGVEGVSIARMRMPVSAVDDAFFMKLRIERVAE</sequence>
<dbReference type="Pfam" id="PF18884">
    <property type="entry name" value="TSP3_bac"/>
    <property type="match status" value="2"/>
</dbReference>
<keyword evidence="3 5" id="KW-0732">Signal</keyword>
<gene>
    <name evidence="7" type="ORF">JIN87_06130</name>
</gene>
<keyword evidence="2" id="KW-0964">Secreted</keyword>
<evidence type="ECO:0000256" key="4">
    <source>
        <dbReference type="ARBA" id="ARBA00022837"/>
    </source>
</evidence>
<dbReference type="RefSeq" id="WP_200354656.1">
    <property type="nucleotide sequence ID" value="NZ_JAENIL010000009.1"/>
</dbReference>
<feature type="chain" id="PRO_5038057467" description="Gylcosyl hydrolase 115 C-terminal domain-containing protein" evidence="5">
    <location>
        <begin position="30"/>
        <end position="381"/>
    </location>
</feature>
<comment type="caution">
    <text evidence="7">The sequence shown here is derived from an EMBL/GenBank/DDBJ whole genome shotgun (WGS) entry which is preliminary data.</text>
</comment>
<evidence type="ECO:0000313" key="7">
    <source>
        <dbReference type="EMBL" id="MBK1876439.1"/>
    </source>
</evidence>
<dbReference type="Proteomes" id="UP000617628">
    <property type="component" value="Unassembled WGS sequence"/>
</dbReference>
<keyword evidence="8" id="KW-1185">Reference proteome</keyword>
<evidence type="ECO:0000256" key="5">
    <source>
        <dbReference type="SAM" id="SignalP"/>
    </source>
</evidence>
<accession>A0A934VQF4</accession>
<feature type="signal peptide" evidence="5">
    <location>
        <begin position="1"/>
        <end position="29"/>
    </location>
</feature>
<dbReference type="InterPro" id="IPR041437">
    <property type="entry name" value="GH115_C"/>
</dbReference>
<dbReference type="Pfam" id="PF17829">
    <property type="entry name" value="GH115_C"/>
    <property type="match status" value="1"/>
</dbReference>
<evidence type="ECO:0000256" key="1">
    <source>
        <dbReference type="ARBA" id="ARBA00004613"/>
    </source>
</evidence>
<dbReference type="Gene3D" id="2.60.120.260">
    <property type="entry name" value="Galactose-binding domain-like"/>
    <property type="match status" value="1"/>
</dbReference>
<dbReference type="AlphaFoldDB" id="A0A934VQF4"/>
<proteinExistence type="predicted"/>
<comment type="subcellular location">
    <subcellularLocation>
        <location evidence="1">Secreted</location>
    </subcellularLocation>
</comment>
<evidence type="ECO:0000256" key="2">
    <source>
        <dbReference type="ARBA" id="ARBA00022525"/>
    </source>
</evidence>
<evidence type="ECO:0000313" key="8">
    <source>
        <dbReference type="Proteomes" id="UP000617628"/>
    </source>
</evidence>
<reference evidence="7" key="1">
    <citation type="submission" date="2021-01" db="EMBL/GenBank/DDBJ databases">
        <title>Modified the classification status of verrucomicrobia.</title>
        <authorList>
            <person name="Feng X."/>
        </authorList>
    </citation>
    <scope>NUCLEOTIDE SEQUENCE</scope>
    <source>
        <strain evidence="7">KCTC 13126</strain>
    </source>
</reference>
<evidence type="ECO:0000256" key="3">
    <source>
        <dbReference type="ARBA" id="ARBA00022729"/>
    </source>
</evidence>
<keyword evidence="4" id="KW-0106">Calcium</keyword>
<protein>
    <recommendedName>
        <fullName evidence="6">Gylcosyl hydrolase 115 C-terminal domain-containing protein</fullName>
    </recommendedName>
</protein>
<evidence type="ECO:0000259" key="6">
    <source>
        <dbReference type="Pfam" id="PF17829"/>
    </source>
</evidence>
<feature type="domain" description="Gylcosyl hydrolase 115 C-terminal" evidence="6">
    <location>
        <begin position="46"/>
        <end position="163"/>
    </location>
</feature>